<dbReference type="EMBL" id="QZCW01000003">
    <property type="protein sequence ID" value="MCW5323047.1"/>
    <property type="molecule type" value="Genomic_DNA"/>
</dbReference>
<dbReference type="Proteomes" id="UP001208935">
    <property type="component" value="Unassembled WGS sequence"/>
</dbReference>
<comment type="caution">
    <text evidence="4">The sequence shown here is derived from an EMBL/GenBank/DDBJ whole genome shotgun (WGS) entry which is preliminary data.</text>
</comment>
<dbReference type="PRINTS" id="PR00950">
    <property type="entry name" value="TYPE3IMSPROT"/>
</dbReference>
<proteinExistence type="inferred from homology"/>
<evidence type="ECO:0000256" key="2">
    <source>
        <dbReference type="SAM" id="MobiDB-lite"/>
    </source>
</evidence>
<organism evidence="4 5">
    <name type="scientific">Verminephrobacter aporrectodeae subsp. tuberculatae</name>
    <dbReference type="NCBI Taxonomy" id="1110392"/>
    <lineage>
        <taxon>Bacteria</taxon>
        <taxon>Pseudomonadati</taxon>
        <taxon>Pseudomonadota</taxon>
        <taxon>Betaproteobacteria</taxon>
        <taxon>Burkholderiales</taxon>
        <taxon>Comamonadaceae</taxon>
        <taxon>Verminephrobacter</taxon>
    </lineage>
</organism>
<dbReference type="SUPFAM" id="SSF160544">
    <property type="entry name" value="EscU C-terminal domain-like"/>
    <property type="match status" value="1"/>
</dbReference>
<feature type="transmembrane region" description="Helical" evidence="3">
    <location>
        <begin position="93"/>
        <end position="115"/>
    </location>
</feature>
<feature type="transmembrane region" description="Helical" evidence="3">
    <location>
        <begin position="182"/>
        <end position="205"/>
    </location>
</feature>
<protein>
    <submittedName>
        <fullName evidence="4">EscU/YscU/HrcU family type III secretion system export apparatus switch protein</fullName>
    </submittedName>
</protein>
<keyword evidence="3" id="KW-0472">Membrane</keyword>
<feature type="region of interest" description="Disordered" evidence="2">
    <location>
        <begin position="1"/>
        <end position="22"/>
    </location>
</feature>
<feature type="compositionally biased region" description="Basic and acidic residues" evidence="2">
    <location>
        <begin position="12"/>
        <end position="22"/>
    </location>
</feature>
<keyword evidence="3" id="KW-1133">Transmembrane helix</keyword>
<sequence length="383" mass="41195">MPSSQDKSLPASERKLQKARADGQAARSRDLCDLSILGAGGVCMLLIAAQLMEHLQQAMGRQLAFDAAVVMAPGSMLERLPGMLLPSLAASTLFAACTGAAALVGALGSGGWVLSTKPLMPQFSRLDPVAALAHLFSWQQLANAVRMVLLTAILGTVAWRFLDSSLETVAPLLLQPSPLAIGQLAAWLASGMGLLWLVLALAALLDIPVQAHFFKARLRMSHEEIKQEHKESDGNPHTRLRIRQRQREIAERASVSAVPRADFVLMNPTHYAVALVYDERSMHAPQLIARGTDLVAFAIRDLARKHGVPVLHAPRLARALHAHAELDQAIPAALYTAVAQVLAHVYRLKAALRGEGRMPEDLPEPDVPAQLDPLARSAPQAAA</sequence>
<dbReference type="InterPro" id="IPR006135">
    <property type="entry name" value="T3SS_substrate_exporter"/>
</dbReference>
<dbReference type="Gene3D" id="3.40.1690.10">
    <property type="entry name" value="secretion proteins EscU"/>
    <property type="match status" value="1"/>
</dbReference>
<gene>
    <name evidence="4" type="ORF">D5039_18435</name>
</gene>
<accession>A0ABT3KYJ9</accession>
<reference evidence="5" key="1">
    <citation type="submission" date="2023-07" db="EMBL/GenBank/DDBJ databases">
        <title>Verminephrobacter genomes.</title>
        <authorList>
            <person name="Lund M.B."/>
        </authorList>
    </citation>
    <scope>NUCLEOTIDE SEQUENCE [LARGE SCALE GENOMIC DNA]</scope>
    <source>
        <strain evidence="5">AtM5-05</strain>
    </source>
</reference>
<evidence type="ECO:0000313" key="5">
    <source>
        <dbReference type="Proteomes" id="UP001208935"/>
    </source>
</evidence>
<evidence type="ECO:0000256" key="3">
    <source>
        <dbReference type="SAM" id="Phobius"/>
    </source>
</evidence>
<dbReference type="Pfam" id="PF01312">
    <property type="entry name" value="Bac_export_2"/>
    <property type="match status" value="1"/>
</dbReference>
<dbReference type="InterPro" id="IPR029025">
    <property type="entry name" value="T3SS_substrate_exporter_C"/>
</dbReference>
<evidence type="ECO:0000256" key="1">
    <source>
        <dbReference type="ARBA" id="ARBA00010690"/>
    </source>
</evidence>
<dbReference type="RefSeq" id="WP_265283064.1">
    <property type="nucleotide sequence ID" value="NZ_QZCW01000003.1"/>
</dbReference>
<feature type="region of interest" description="Disordered" evidence="2">
    <location>
        <begin position="357"/>
        <end position="383"/>
    </location>
</feature>
<evidence type="ECO:0000313" key="4">
    <source>
        <dbReference type="EMBL" id="MCW5323047.1"/>
    </source>
</evidence>
<dbReference type="PANTHER" id="PTHR30531">
    <property type="entry name" value="FLAGELLAR BIOSYNTHETIC PROTEIN FLHB"/>
    <property type="match status" value="1"/>
</dbReference>
<feature type="transmembrane region" description="Helical" evidence="3">
    <location>
        <begin position="34"/>
        <end position="51"/>
    </location>
</feature>
<name>A0ABT3KYJ9_9BURK</name>
<keyword evidence="3" id="KW-0812">Transmembrane</keyword>
<dbReference type="PANTHER" id="PTHR30531:SF12">
    <property type="entry name" value="FLAGELLAR BIOSYNTHETIC PROTEIN FLHB"/>
    <property type="match status" value="1"/>
</dbReference>
<comment type="similarity">
    <text evidence="1">Belongs to the type III secretion exporter family.</text>
</comment>
<feature type="transmembrane region" description="Helical" evidence="3">
    <location>
        <begin position="144"/>
        <end position="162"/>
    </location>
</feature>
<keyword evidence="5" id="KW-1185">Reference proteome</keyword>